<dbReference type="CDD" id="cd03801">
    <property type="entry name" value="GT4_PimA-like"/>
    <property type="match status" value="1"/>
</dbReference>
<dbReference type="GO" id="GO:1903509">
    <property type="term" value="P:liposaccharide metabolic process"/>
    <property type="evidence" value="ECO:0007669"/>
    <property type="project" value="UniProtKB-ARBA"/>
</dbReference>
<organism evidence="4 5">
    <name type="scientific">Mycolicibacterium fortuitum</name>
    <name type="common">Mycobacterium fortuitum</name>
    <dbReference type="NCBI Taxonomy" id="1766"/>
    <lineage>
        <taxon>Bacteria</taxon>
        <taxon>Bacillati</taxon>
        <taxon>Actinomycetota</taxon>
        <taxon>Actinomycetes</taxon>
        <taxon>Mycobacteriales</taxon>
        <taxon>Mycobacteriaceae</taxon>
        <taxon>Mycolicibacterium</taxon>
    </lineage>
</organism>
<dbReference type="Pfam" id="PF13692">
    <property type="entry name" value="Glyco_trans_1_4"/>
    <property type="match status" value="1"/>
</dbReference>
<reference evidence="4 5" key="1">
    <citation type="submission" date="2016-07" db="EMBL/GenBank/DDBJ databases">
        <authorList>
            <person name="Sutton G."/>
            <person name="Brinkac L."/>
            <person name="Sanka R."/>
            <person name="Adams M."/>
            <person name="Lau E."/>
            <person name="Kumar A."/>
            <person name="Macaden R."/>
        </authorList>
    </citation>
    <scope>NUCLEOTIDE SEQUENCE [LARGE SCALE GENOMIC DNA]</scope>
    <source>
        <strain evidence="4 5">GA-0871</strain>
    </source>
</reference>
<evidence type="ECO:0000313" key="4">
    <source>
        <dbReference type="EMBL" id="OMC45068.1"/>
    </source>
</evidence>
<dbReference type="GO" id="GO:0016757">
    <property type="term" value="F:glycosyltransferase activity"/>
    <property type="evidence" value="ECO:0007669"/>
    <property type="project" value="UniProtKB-KW"/>
</dbReference>
<feature type="domain" description="Glycosyltransferase subfamily 4-like N-terminal" evidence="3">
    <location>
        <begin position="14"/>
        <end position="172"/>
    </location>
</feature>
<dbReference type="EMBL" id="MBER01000069">
    <property type="protein sequence ID" value="OMC45068.1"/>
    <property type="molecule type" value="Genomic_DNA"/>
</dbReference>
<evidence type="ECO:0000259" key="3">
    <source>
        <dbReference type="Pfam" id="PF13439"/>
    </source>
</evidence>
<dbReference type="Proteomes" id="UP000187001">
    <property type="component" value="Unassembled WGS sequence"/>
</dbReference>
<protein>
    <submittedName>
        <fullName evidence="4">Alpha-(1-2)-phosphatidylinositol mannosyltransferase</fullName>
    </submittedName>
</protein>
<dbReference type="PANTHER" id="PTHR45947">
    <property type="entry name" value="SULFOQUINOVOSYL TRANSFERASE SQD2"/>
    <property type="match status" value="1"/>
</dbReference>
<comment type="caution">
    <text evidence="4">The sequence shown here is derived from an EMBL/GenBank/DDBJ whole genome shotgun (WGS) entry which is preliminary data.</text>
</comment>
<sequence>MRIGMVCPYSFDVPGGVQSHVLQLAEVMRAGGHYVSVLAPSSPHVKLPDYVVSGGKAVPIPYNGSVARLRFGPATHRKVKRWLMLGEFDVLHLHEPNAPSLSMLALQAAEGPIVATFHTSTTKSLTLSVFQGILRPFHEKIVGRIAVSDLARRWQMEALGSDAVEIPNGVDVPSFANAARLEGYPRPGRSVLFLGRFDEPRKGMPVLLGALPKLVRRFADIEILIVGRGDEDALREEAGDLAGHLRFLGQVDDEAKASAMRSADVYCAPNLGGESFGIVLVEAMAAGTPVVASELDAFSRVLDGGQAGRLVPVGDADALADALIEVLADDALREKYIDAATQRVARYDWSVVAGQIMRVYETVASTGVKVQVSD</sequence>
<name>A0ABD6QLP6_MYCFO</name>
<evidence type="ECO:0000313" key="5">
    <source>
        <dbReference type="Proteomes" id="UP000187001"/>
    </source>
</evidence>
<dbReference type="InterPro" id="IPR050194">
    <property type="entry name" value="Glycosyltransferase_grp1"/>
</dbReference>
<dbReference type="Gene3D" id="3.40.50.2000">
    <property type="entry name" value="Glycogen Phosphorylase B"/>
    <property type="match status" value="2"/>
</dbReference>
<keyword evidence="1 4" id="KW-0328">Glycosyltransferase</keyword>
<dbReference type="AlphaFoldDB" id="A0ABD6QLP6"/>
<evidence type="ECO:0000256" key="2">
    <source>
        <dbReference type="ARBA" id="ARBA00022679"/>
    </source>
</evidence>
<keyword evidence="2" id="KW-0808">Transferase</keyword>
<dbReference type="RefSeq" id="WP_065058659.1">
    <property type="nucleotide sequence ID" value="NZ_CP060409.1"/>
</dbReference>
<accession>A0ABD6QLP6</accession>
<gene>
    <name evidence="4" type="ORF">A5742_27315</name>
</gene>
<dbReference type="GO" id="GO:0008610">
    <property type="term" value="P:lipid biosynthetic process"/>
    <property type="evidence" value="ECO:0007669"/>
    <property type="project" value="UniProtKB-ARBA"/>
</dbReference>
<dbReference type="GO" id="GO:1901137">
    <property type="term" value="P:carbohydrate derivative biosynthetic process"/>
    <property type="evidence" value="ECO:0007669"/>
    <property type="project" value="UniProtKB-ARBA"/>
</dbReference>
<proteinExistence type="predicted"/>
<dbReference type="Pfam" id="PF13439">
    <property type="entry name" value="Glyco_transf_4"/>
    <property type="match status" value="1"/>
</dbReference>
<dbReference type="InterPro" id="IPR028098">
    <property type="entry name" value="Glyco_trans_4-like_N"/>
</dbReference>
<dbReference type="PANTHER" id="PTHR45947:SF3">
    <property type="entry name" value="SULFOQUINOVOSYL TRANSFERASE SQD2"/>
    <property type="match status" value="1"/>
</dbReference>
<dbReference type="SUPFAM" id="SSF53756">
    <property type="entry name" value="UDP-Glycosyltransferase/glycogen phosphorylase"/>
    <property type="match status" value="1"/>
</dbReference>
<evidence type="ECO:0000256" key="1">
    <source>
        <dbReference type="ARBA" id="ARBA00022676"/>
    </source>
</evidence>